<dbReference type="SMART" id="SM00418">
    <property type="entry name" value="HTH_ARSR"/>
    <property type="match status" value="1"/>
</dbReference>
<dbReference type="Proteomes" id="UP001595955">
    <property type="component" value="Unassembled WGS sequence"/>
</dbReference>
<dbReference type="InterPro" id="IPR036390">
    <property type="entry name" value="WH_DNA-bd_sf"/>
</dbReference>
<evidence type="ECO:0000256" key="3">
    <source>
        <dbReference type="ARBA" id="ARBA00023163"/>
    </source>
</evidence>
<evidence type="ECO:0000256" key="1">
    <source>
        <dbReference type="ARBA" id="ARBA00023015"/>
    </source>
</evidence>
<feature type="domain" description="HTH arsR-type" evidence="5">
    <location>
        <begin position="43"/>
        <end position="127"/>
    </location>
</feature>
<protein>
    <submittedName>
        <fullName evidence="6">Winged helix-turn-helix domain-containing protein</fullName>
    </submittedName>
</protein>
<keyword evidence="2" id="KW-0238">DNA-binding</keyword>
<keyword evidence="1" id="KW-0805">Transcription regulation</keyword>
<evidence type="ECO:0000256" key="2">
    <source>
        <dbReference type="ARBA" id="ARBA00023125"/>
    </source>
</evidence>
<dbReference type="Gene3D" id="1.10.10.10">
    <property type="entry name" value="Winged helix-like DNA-binding domain superfamily/Winged helix DNA-binding domain"/>
    <property type="match status" value="1"/>
</dbReference>
<keyword evidence="7" id="KW-1185">Reference proteome</keyword>
<dbReference type="InterPro" id="IPR051081">
    <property type="entry name" value="HTH_MetalResp_TranReg"/>
</dbReference>
<dbReference type="SUPFAM" id="SSF46785">
    <property type="entry name" value="Winged helix' DNA-binding domain"/>
    <property type="match status" value="1"/>
</dbReference>
<evidence type="ECO:0000313" key="7">
    <source>
        <dbReference type="Proteomes" id="UP001595955"/>
    </source>
</evidence>
<evidence type="ECO:0000259" key="5">
    <source>
        <dbReference type="SMART" id="SM00418"/>
    </source>
</evidence>
<dbReference type="CDD" id="cd00090">
    <property type="entry name" value="HTH_ARSR"/>
    <property type="match status" value="1"/>
</dbReference>
<evidence type="ECO:0000313" key="6">
    <source>
        <dbReference type="EMBL" id="MFC4553755.1"/>
    </source>
</evidence>
<dbReference type="RefSeq" id="WP_164471266.1">
    <property type="nucleotide sequence ID" value="NZ_CP033325.1"/>
</dbReference>
<reference evidence="7" key="1">
    <citation type="journal article" date="2019" name="Int. J. Syst. Evol. Microbiol.">
        <title>The Global Catalogue of Microorganisms (GCM) 10K type strain sequencing project: providing services to taxonomists for standard genome sequencing and annotation.</title>
        <authorList>
            <consortium name="The Broad Institute Genomics Platform"/>
            <consortium name="The Broad Institute Genome Sequencing Center for Infectious Disease"/>
            <person name="Wu L."/>
            <person name="Ma J."/>
        </authorList>
    </citation>
    <scope>NUCLEOTIDE SEQUENCE [LARGE SCALE GENOMIC DNA]</scope>
    <source>
        <strain evidence="7">JCM 3369</strain>
    </source>
</reference>
<gene>
    <name evidence="6" type="ORF">ACFO3F_00710</name>
</gene>
<accession>A0ABV9D6T9</accession>
<sequence length="224" mass="23777">MPADPEGPTAAGAAPPGPGGDHAAVHADAVSEASAPQRELDATALKAYAHPLRMRIIRYLGDHGAATSTELARVLGESTGQTSYHLRQLARHGLIEDVPGRGSGRERWWCPTSFSVDAARMRRDPATAPAAALLLSDMVEGRSQALQAWVSSSASPEWASASVHDQRTLILTPAELAELVADVHAALERFTAISHGRRESGEAPDGAERVRLYLDAFPLTDPPD</sequence>
<proteinExistence type="predicted"/>
<comment type="caution">
    <text evidence="6">The sequence shown here is derived from an EMBL/GenBank/DDBJ whole genome shotgun (WGS) entry which is preliminary data.</text>
</comment>
<keyword evidence="3" id="KW-0804">Transcription</keyword>
<name>A0ABV9D6T9_9MICO</name>
<feature type="compositionally biased region" description="Low complexity" evidence="4">
    <location>
        <begin position="1"/>
        <end position="14"/>
    </location>
</feature>
<dbReference type="Pfam" id="PF12840">
    <property type="entry name" value="HTH_20"/>
    <property type="match status" value="1"/>
</dbReference>
<evidence type="ECO:0000256" key="4">
    <source>
        <dbReference type="SAM" id="MobiDB-lite"/>
    </source>
</evidence>
<feature type="region of interest" description="Disordered" evidence="4">
    <location>
        <begin position="1"/>
        <end position="29"/>
    </location>
</feature>
<dbReference type="PANTHER" id="PTHR33154:SF15">
    <property type="entry name" value="REGULATORY PROTEIN ARSR"/>
    <property type="match status" value="1"/>
</dbReference>
<organism evidence="6 7">
    <name type="scientific">Georgenia faecalis</name>
    <dbReference type="NCBI Taxonomy" id="2483799"/>
    <lineage>
        <taxon>Bacteria</taxon>
        <taxon>Bacillati</taxon>
        <taxon>Actinomycetota</taxon>
        <taxon>Actinomycetes</taxon>
        <taxon>Micrococcales</taxon>
        <taxon>Bogoriellaceae</taxon>
        <taxon>Georgenia</taxon>
    </lineage>
</organism>
<dbReference type="EMBL" id="JBHSGF010000001">
    <property type="protein sequence ID" value="MFC4553755.1"/>
    <property type="molecule type" value="Genomic_DNA"/>
</dbReference>
<dbReference type="InterPro" id="IPR011991">
    <property type="entry name" value="ArsR-like_HTH"/>
</dbReference>
<dbReference type="InterPro" id="IPR001845">
    <property type="entry name" value="HTH_ArsR_DNA-bd_dom"/>
</dbReference>
<dbReference type="InterPro" id="IPR036388">
    <property type="entry name" value="WH-like_DNA-bd_sf"/>
</dbReference>
<dbReference type="PANTHER" id="PTHR33154">
    <property type="entry name" value="TRANSCRIPTIONAL REGULATOR, ARSR FAMILY"/>
    <property type="match status" value="1"/>
</dbReference>